<sequence>MSQPKTQKVFIQFRYCSLCRSNHKKGKKHVLTERHQQIVTNVLKKFSKKIAEAKKSLEEPTVKDVLWPDVNHKFWCYFCLSDFECHKVNYAELGDCVVPKGGILEHIVREDHVTNTTTFLKDNRVNMKRTPEFVLTSQEYIKFLGNVEKAISVFFQDRAHLLQQISSDIRAQTAIQHQIVAAGLLDQEDDSLGNIYTNAVPPWMMPDADATNDNLEIGPTMKDLEKHRKLEKKAKLPATRVGAKFDRKADQSESWMPSFGGVWHHSRRTDSLKQFNRRQMGKHKLNLEKSTPLPSHQELKNSALEPFVYPATVELTHHKEGSTNKIPRTTSTDPSPWNSYISSPCTTADRSRPPMALPNSMALTVLADQSCISSNQSYFTQSVGTSEHLHITESQSSELSVKPYVSKRRRQNSSAYCDEVSNVGHRSGEFSLHTAQHHHPLHPCLTDNQPFITGHYANQNTNLQALSCAANWTNQHLNNGFTNKESSSQCKWPSLTPTRTSTMQPVRLISTPLLQDKKDNR</sequence>
<evidence type="ECO:0000313" key="3">
    <source>
        <dbReference type="Proteomes" id="UP000762676"/>
    </source>
</evidence>
<dbReference type="EMBL" id="BMAT01009917">
    <property type="protein sequence ID" value="GFS16288.1"/>
    <property type="molecule type" value="Genomic_DNA"/>
</dbReference>
<comment type="caution">
    <text evidence="2">The sequence shown here is derived from an EMBL/GenBank/DDBJ whole genome shotgun (WGS) entry which is preliminary data.</text>
</comment>
<evidence type="ECO:0000313" key="2">
    <source>
        <dbReference type="EMBL" id="GFS16288.1"/>
    </source>
</evidence>
<gene>
    <name evidence="2" type="ORF">ElyMa_004953500</name>
</gene>
<organism evidence="2 3">
    <name type="scientific">Elysia marginata</name>
    <dbReference type="NCBI Taxonomy" id="1093978"/>
    <lineage>
        <taxon>Eukaryota</taxon>
        <taxon>Metazoa</taxon>
        <taxon>Spiralia</taxon>
        <taxon>Lophotrochozoa</taxon>
        <taxon>Mollusca</taxon>
        <taxon>Gastropoda</taxon>
        <taxon>Heterobranchia</taxon>
        <taxon>Euthyneura</taxon>
        <taxon>Panpulmonata</taxon>
        <taxon>Sacoglossa</taxon>
        <taxon>Placobranchoidea</taxon>
        <taxon>Plakobranchidae</taxon>
        <taxon>Elysia</taxon>
    </lineage>
</organism>
<dbReference type="Proteomes" id="UP000762676">
    <property type="component" value="Unassembled WGS sequence"/>
</dbReference>
<accession>A0AAV4J2X6</accession>
<dbReference type="PANTHER" id="PTHR31198">
    <property type="entry name" value="COILED-COIL DOMAIN-CONTAINING PROTEIN 84"/>
    <property type="match status" value="1"/>
</dbReference>
<dbReference type="InterPro" id="IPR028015">
    <property type="entry name" value="CCDC84-like"/>
</dbReference>
<proteinExistence type="predicted"/>
<dbReference type="PANTHER" id="PTHR31198:SF1">
    <property type="entry name" value="CENTROSOMAL AT-AC SPLICING FACTOR"/>
    <property type="match status" value="1"/>
</dbReference>
<feature type="region of interest" description="Disordered" evidence="1">
    <location>
        <begin position="320"/>
        <end position="339"/>
    </location>
</feature>
<feature type="compositionally biased region" description="Polar residues" evidence="1">
    <location>
        <begin position="323"/>
        <end position="339"/>
    </location>
</feature>
<keyword evidence="3" id="KW-1185">Reference proteome</keyword>
<dbReference type="AlphaFoldDB" id="A0AAV4J2X6"/>
<name>A0AAV4J2X6_9GAST</name>
<evidence type="ECO:0000256" key="1">
    <source>
        <dbReference type="SAM" id="MobiDB-lite"/>
    </source>
</evidence>
<protein>
    <submittedName>
        <fullName evidence="2">Coiled-coil domain-containing protein 84-like</fullName>
    </submittedName>
</protein>
<reference evidence="2 3" key="1">
    <citation type="journal article" date="2021" name="Elife">
        <title>Chloroplast acquisition without the gene transfer in kleptoplastic sea slugs, Plakobranchus ocellatus.</title>
        <authorList>
            <person name="Maeda T."/>
            <person name="Takahashi S."/>
            <person name="Yoshida T."/>
            <person name="Shimamura S."/>
            <person name="Takaki Y."/>
            <person name="Nagai Y."/>
            <person name="Toyoda A."/>
            <person name="Suzuki Y."/>
            <person name="Arimoto A."/>
            <person name="Ishii H."/>
            <person name="Satoh N."/>
            <person name="Nishiyama T."/>
            <person name="Hasebe M."/>
            <person name="Maruyama T."/>
            <person name="Minagawa J."/>
            <person name="Obokata J."/>
            <person name="Shigenobu S."/>
        </authorList>
    </citation>
    <scope>NUCLEOTIDE SEQUENCE [LARGE SCALE GENOMIC DNA]</scope>
</reference>
<dbReference type="Pfam" id="PF14968">
    <property type="entry name" value="CCDC84"/>
    <property type="match status" value="2"/>
</dbReference>